<evidence type="ECO:0000313" key="2">
    <source>
        <dbReference type="EMBL" id="SNT02711.1"/>
    </source>
</evidence>
<name>A0A239J9Y7_9ACTN</name>
<dbReference type="PROSITE" id="PS51257">
    <property type="entry name" value="PROKAR_LIPOPROTEIN"/>
    <property type="match status" value="1"/>
</dbReference>
<dbReference type="AlphaFoldDB" id="A0A239J9Y7"/>
<sequence length="206" mass="20481">MRVLSGQLLGAAWLAAVLLAACSPGPGATGSGAAGPDVSPATHDAVFLDRGDCAAGDRVGAYREVVCSDPGARARVVGRLYGLLPASPSPAPPAAARAGDRCPPTTDFLLTVTAARPQGYACMRNLTAPHPGDPGGGGGPRTIAGDCVYTSRKGRVKETPCDGSGPHAPQFRVVELARGRGSCPAGTVLYVGVGGGPAGVGCARRL</sequence>
<dbReference type="EMBL" id="FZOF01000012">
    <property type="protein sequence ID" value="SNT02711.1"/>
    <property type="molecule type" value="Genomic_DNA"/>
</dbReference>
<organism evidence="2 3">
    <name type="scientific">Actinacidiphila glaucinigra</name>
    <dbReference type="NCBI Taxonomy" id="235986"/>
    <lineage>
        <taxon>Bacteria</taxon>
        <taxon>Bacillati</taxon>
        <taxon>Actinomycetota</taxon>
        <taxon>Actinomycetes</taxon>
        <taxon>Kitasatosporales</taxon>
        <taxon>Streptomycetaceae</taxon>
        <taxon>Actinacidiphila</taxon>
    </lineage>
</organism>
<evidence type="ECO:0008006" key="4">
    <source>
        <dbReference type="Google" id="ProtNLM"/>
    </source>
</evidence>
<accession>A0A239J9Y7</accession>
<reference evidence="2 3" key="1">
    <citation type="submission" date="2017-06" db="EMBL/GenBank/DDBJ databases">
        <authorList>
            <person name="Kim H.J."/>
            <person name="Triplett B.A."/>
        </authorList>
    </citation>
    <scope>NUCLEOTIDE SEQUENCE [LARGE SCALE GENOMIC DNA]</scope>
    <source>
        <strain evidence="2 3">CGMCC 4.1858</strain>
    </source>
</reference>
<feature type="chain" id="PRO_5038773135" description="Lipoprotein" evidence="1">
    <location>
        <begin position="29"/>
        <end position="206"/>
    </location>
</feature>
<feature type="signal peptide" evidence="1">
    <location>
        <begin position="1"/>
        <end position="28"/>
    </location>
</feature>
<dbReference type="Proteomes" id="UP000198280">
    <property type="component" value="Unassembled WGS sequence"/>
</dbReference>
<dbReference type="RefSeq" id="WP_179279931.1">
    <property type="nucleotide sequence ID" value="NZ_FZOF01000012.1"/>
</dbReference>
<protein>
    <recommendedName>
        <fullName evidence="4">Lipoprotein</fullName>
    </recommendedName>
</protein>
<keyword evidence="3" id="KW-1185">Reference proteome</keyword>
<proteinExistence type="predicted"/>
<evidence type="ECO:0000256" key="1">
    <source>
        <dbReference type="SAM" id="SignalP"/>
    </source>
</evidence>
<gene>
    <name evidence="2" type="ORF">SAMN05216252_112161</name>
</gene>
<keyword evidence="1" id="KW-0732">Signal</keyword>
<evidence type="ECO:0000313" key="3">
    <source>
        <dbReference type="Proteomes" id="UP000198280"/>
    </source>
</evidence>